<comment type="caution">
    <text evidence="2">The sequence shown here is derived from an EMBL/GenBank/DDBJ whole genome shotgun (WGS) entry which is preliminary data.</text>
</comment>
<name>A0ABT9AGP4_9BACT</name>
<dbReference type="InterPro" id="IPR027417">
    <property type="entry name" value="P-loop_NTPase"/>
</dbReference>
<dbReference type="Proteomes" id="UP001167796">
    <property type="component" value="Unassembled WGS sequence"/>
</dbReference>
<dbReference type="CDD" id="cd00267">
    <property type="entry name" value="ABC_ATPase"/>
    <property type="match status" value="1"/>
</dbReference>
<evidence type="ECO:0000313" key="2">
    <source>
        <dbReference type="EMBL" id="MDO7849009.1"/>
    </source>
</evidence>
<proteinExistence type="predicted"/>
<dbReference type="InterPro" id="IPR051396">
    <property type="entry name" value="Bact_Antivir_Def_Nuclease"/>
</dbReference>
<dbReference type="SUPFAM" id="SSF52540">
    <property type="entry name" value="P-loop containing nucleoside triphosphate hydrolases"/>
    <property type="match status" value="1"/>
</dbReference>
<evidence type="ECO:0000313" key="3">
    <source>
        <dbReference type="Proteomes" id="UP001167796"/>
    </source>
</evidence>
<dbReference type="EMBL" id="JAUQSX010000014">
    <property type="protein sequence ID" value="MDO7849009.1"/>
    <property type="molecule type" value="Genomic_DNA"/>
</dbReference>
<dbReference type="InterPro" id="IPR041685">
    <property type="entry name" value="AAA_GajA/Old/RecF-like"/>
</dbReference>
<evidence type="ECO:0000259" key="1">
    <source>
        <dbReference type="Pfam" id="PF13175"/>
    </source>
</evidence>
<sequence length="678" mass="77492">MKITLNTKFKSLSPFQSEELSDFTIITGKNGSGKSQLVELISPFDNIQRQQNPGGIKAQIQPPVTRVQVEGIVKDSGMVLNHQDWLNIIAPKAQAFLQLQPQVRALYKYIGDHDLKFKDRLPLSTKPQYIKLLLDAGDVMKIQIPHLGNVISRVRSINNNQPLFESSITQIENTVFQSVKTERNPWIFQLVSYMCKITGKKLDDITQADFFKYPIPEYILDSNELFESKMDMVFYSYAKRRDTNARAFFAKKEYGETNKSISDKDFVTTFTPPWTLINQLLNTHDIDFNFTGIERADFSSDVQVEFQLKKKTTNEIITLSSLSSGEKIIIGLIIKLFTSEYYGSNLAFPELFILDEPDAHLHPEMSKLLLDVLEKTFVNKYGIKVIITTHSPSTIALADEKHIYQLKNGVNSSLKKISKDEALQILTGFIPTLSIDYKNHRQVFVESPTDVTYYQTLHNKRAQEIAPIHKLYFISNSLGKGNCDQVYEIVKQLRHSGSNTAYGIVDWDLKNEATDHVEVHGAGERYSVENFLLDPIYVICLLINNNADGILNDIGIDNTYNQYSIGNEQTDQIQKFVEYFFMKFEGRFRVYKYESKKLPIEYLNGKVIEIPEWYLKMQGHEIVAKIKEVFPALGKIPAYKNEGIVQHDLTIIMAKSYPFVPLTSVSLIDKLTGTSAKR</sequence>
<reference evidence="2" key="1">
    <citation type="submission" date="2023-07" db="EMBL/GenBank/DDBJ databases">
        <authorList>
            <person name="Kim M.K."/>
        </authorList>
    </citation>
    <scope>NUCLEOTIDE SEQUENCE</scope>
    <source>
        <strain evidence="2">M29</strain>
    </source>
</reference>
<accession>A0ABT9AGP4</accession>
<protein>
    <submittedName>
        <fullName evidence="2">AAA family ATPase</fullName>
    </submittedName>
</protein>
<keyword evidence="3" id="KW-1185">Reference proteome</keyword>
<dbReference type="PANTHER" id="PTHR43581:SF4">
    <property type="entry name" value="ATP_GTP PHOSPHATASE"/>
    <property type="match status" value="1"/>
</dbReference>
<feature type="domain" description="Endonuclease GajA/Old nuclease/RecF-like AAA" evidence="1">
    <location>
        <begin position="18"/>
        <end position="393"/>
    </location>
</feature>
<dbReference type="PANTHER" id="PTHR43581">
    <property type="entry name" value="ATP/GTP PHOSPHATASE"/>
    <property type="match status" value="1"/>
</dbReference>
<dbReference type="Gene3D" id="3.40.50.300">
    <property type="entry name" value="P-loop containing nucleotide triphosphate hydrolases"/>
    <property type="match status" value="1"/>
</dbReference>
<dbReference type="Pfam" id="PF13175">
    <property type="entry name" value="AAA_15"/>
    <property type="match status" value="1"/>
</dbReference>
<dbReference type="RefSeq" id="WP_305013677.1">
    <property type="nucleotide sequence ID" value="NZ_JAUQSX010000014.1"/>
</dbReference>
<organism evidence="2 3">
    <name type="scientific">Hymenobacter mellowenesis</name>
    <dbReference type="NCBI Taxonomy" id="3063995"/>
    <lineage>
        <taxon>Bacteria</taxon>
        <taxon>Pseudomonadati</taxon>
        <taxon>Bacteroidota</taxon>
        <taxon>Cytophagia</taxon>
        <taxon>Cytophagales</taxon>
        <taxon>Hymenobacteraceae</taxon>
        <taxon>Hymenobacter</taxon>
    </lineage>
</organism>
<gene>
    <name evidence="2" type="ORF">Q5H92_21775</name>
</gene>